<keyword evidence="4 7" id="KW-0812">Transmembrane</keyword>
<evidence type="ECO:0000256" key="3">
    <source>
        <dbReference type="ARBA" id="ARBA00022475"/>
    </source>
</evidence>
<evidence type="ECO:0000256" key="4">
    <source>
        <dbReference type="ARBA" id="ARBA00022692"/>
    </source>
</evidence>
<evidence type="ECO:0000313" key="10">
    <source>
        <dbReference type="Proteomes" id="UP000621436"/>
    </source>
</evidence>
<gene>
    <name evidence="9" type="ORF">I0Q91_10860</name>
</gene>
<comment type="subcellular location">
    <subcellularLocation>
        <location evidence="1">Cell membrane</location>
        <topology evidence="1">Multi-pass membrane protein</topology>
    </subcellularLocation>
</comment>
<dbReference type="EMBL" id="JADPIE010000006">
    <property type="protein sequence ID" value="MBF8437585.1"/>
    <property type="molecule type" value="Genomic_DNA"/>
</dbReference>
<dbReference type="AlphaFoldDB" id="A0A931AW31"/>
<dbReference type="InterPro" id="IPR018076">
    <property type="entry name" value="T2SS_GspF_dom"/>
</dbReference>
<feature type="transmembrane region" description="Helical" evidence="7">
    <location>
        <begin position="111"/>
        <end position="133"/>
    </location>
</feature>
<dbReference type="Gene3D" id="1.20.81.30">
    <property type="entry name" value="Type II secretion system (T2SS), domain F"/>
    <property type="match status" value="2"/>
</dbReference>
<evidence type="ECO:0000259" key="8">
    <source>
        <dbReference type="Pfam" id="PF00482"/>
    </source>
</evidence>
<dbReference type="Pfam" id="PF00482">
    <property type="entry name" value="T2SSF"/>
    <property type="match status" value="2"/>
</dbReference>
<feature type="transmembrane region" description="Helical" evidence="7">
    <location>
        <begin position="314"/>
        <end position="338"/>
    </location>
</feature>
<keyword evidence="5 7" id="KW-1133">Transmembrane helix</keyword>
<dbReference type="GO" id="GO:0005886">
    <property type="term" value="C:plasma membrane"/>
    <property type="evidence" value="ECO:0007669"/>
    <property type="project" value="UniProtKB-SubCell"/>
</dbReference>
<evidence type="ECO:0000256" key="1">
    <source>
        <dbReference type="ARBA" id="ARBA00004651"/>
    </source>
</evidence>
<evidence type="ECO:0000313" key="9">
    <source>
        <dbReference type="EMBL" id="MBF8437585.1"/>
    </source>
</evidence>
<keyword evidence="6 7" id="KW-0472">Membrane</keyword>
<evidence type="ECO:0000256" key="5">
    <source>
        <dbReference type="ARBA" id="ARBA00022989"/>
    </source>
</evidence>
<feature type="transmembrane region" description="Helical" evidence="7">
    <location>
        <begin position="165"/>
        <end position="186"/>
    </location>
</feature>
<keyword evidence="10" id="KW-1185">Reference proteome</keyword>
<feature type="domain" description="Type II secretion system protein GspF" evidence="8">
    <location>
        <begin position="14"/>
        <end position="134"/>
    </location>
</feature>
<dbReference type="Proteomes" id="UP000621436">
    <property type="component" value="Unassembled WGS sequence"/>
</dbReference>
<dbReference type="InterPro" id="IPR003004">
    <property type="entry name" value="GspF/PilC"/>
</dbReference>
<dbReference type="RefSeq" id="WP_270454579.1">
    <property type="nucleotide sequence ID" value="NZ_JADPIE010000006.1"/>
</dbReference>
<dbReference type="InterPro" id="IPR042094">
    <property type="entry name" value="T2SS_GspF_sf"/>
</dbReference>
<evidence type="ECO:0000256" key="2">
    <source>
        <dbReference type="ARBA" id="ARBA00005745"/>
    </source>
</evidence>
<dbReference type="PANTHER" id="PTHR30012">
    <property type="entry name" value="GENERAL SECRETION PATHWAY PROTEIN"/>
    <property type="match status" value="1"/>
</dbReference>
<name>A0A931AW31_9FIRM</name>
<keyword evidence="3" id="KW-1003">Cell membrane</keyword>
<evidence type="ECO:0000256" key="7">
    <source>
        <dbReference type="SAM" id="Phobius"/>
    </source>
</evidence>
<accession>A0A931AW31</accession>
<comment type="similarity">
    <text evidence="2">Belongs to the GSP F family.</text>
</comment>
<comment type="caution">
    <text evidence="9">The sequence shown here is derived from an EMBL/GenBank/DDBJ whole genome shotgun (WGS) entry which is preliminary data.</text>
</comment>
<organism evidence="9 10">
    <name type="scientific">Halonatronomonas betaini</name>
    <dbReference type="NCBI Taxonomy" id="2778430"/>
    <lineage>
        <taxon>Bacteria</taxon>
        <taxon>Bacillati</taxon>
        <taxon>Bacillota</taxon>
        <taxon>Clostridia</taxon>
        <taxon>Halanaerobiales</taxon>
        <taxon>Halarsenatibacteraceae</taxon>
        <taxon>Halonatronomonas</taxon>
    </lineage>
</organism>
<feature type="domain" description="Type II secretion system protein GspF" evidence="8">
    <location>
        <begin position="211"/>
        <end position="333"/>
    </location>
</feature>
<proteinExistence type="inferred from homology"/>
<evidence type="ECO:0000256" key="6">
    <source>
        <dbReference type="ARBA" id="ARBA00023136"/>
    </source>
</evidence>
<protein>
    <submittedName>
        <fullName evidence="9">Type II secretion system F family protein</fullName>
    </submittedName>
</protein>
<reference evidence="9" key="1">
    <citation type="submission" date="2020-11" db="EMBL/GenBank/DDBJ databases">
        <title>Halonatronomonas betainensis gen. nov., sp. nov. a novel haloalkaliphilic representative of the family Halanaerobiacae capable of betaine degradation.</title>
        <authorList>
            <person name="Boltyanskaya Y."/>
            <person name="Kevbrin V."/>
            <person name="Detkova E."/>
            <person name="Grouzdev D.S."/>
            <person name="Koziaeva V."/>
            <person name="Zhilina T."/>
        </authorList>
    </citation>
    <scope>NUCLEOTIDE SEQUENCE</scope>
    <source>
        <strain evidence="9">Z-7014</strain>
    </source>
</reference>
<dbReference type="PANTHER" id="PTHR30012:SF0">
    <property type="entry name" value="TYPE II SECRETION SYSTEM PROTEIN F-RELATED"/>
    <property type="match status" value="1"/>
</dbReference>
<sequence>MRYNPGIISEIAKNWNIYLKGGYTLIDAIKYSQSRHYTAKFNRKCILLIDDLEQGISPEVAIKRFTGIFPDFFINLFITGVISGNLDLILEELSRFYSWEQEEKDQIKSKLYYPAIIIAIFFFLLTFIIFYLLPEFSILYDALELKMNNIIYLLIESGRFIRLNFFFLILIIILIFISVYLILFRFNKLEYLKLKIPIYKKIVYWLAFNRFFMSLAIQISSGIEIGQAIKIASEVSGHPLIKKRTSNISEDISKGENLIESLRRWLKLEDRIYNLLIAGERSGGIVESLEFSAELYRHNLVYYIKRINQLVEPVILIILTVMIGSLAYLLLSPIWSIFGNGFLQF</sequence>